<dbReference type="Pfam" id="PF13365">
    <property type="entry name" value="Trypsin_2"/>
    <property type="match status" value="1"/>
</dbReference>
<dbReference type="InterPro" id="IPR043504">
    <property type="entry name" value="Peptidase_S1_PA_chymotrypsin"/>
</dbReference>
<comment type="caution">
    <text evidence="2">The sequence shown here is derived from an EMBL/GenBank/DDBJ whole genome shotgun (WGS) entry which is preliminary data.</text>
</comment>
<dbReference type="EMBL" id="JAHHDY010000025">
    <property type="protein sequence ID" value="MBT3143364.1"/>
    <property type="molecule type" value="Genomic_DNA"/>
</dbReference>
<dbReference type="InterPro" id="IPR036691">
    <property type="entry name" value="Endo/exonu/phosph_ase_sf"/>
</dbReference>
<dbReference type="RefSeq" id="WP_215194262.1">
    <property type="nucleotide sequence ID" value="NZ_JAHHDY010000025.1"/>
</dbReference>
<keyword evidence="3" id="KW-1185">Reference proteome</keyword>
<dbReference type="PANTHER" id="PTHR36234">
    <property type="entry name" value="LYSYL ENDOPEPTIDASE"/>
    <property type="match status" value="1"/>
</dbReference>
<dbReference type="Gene3D" id="2.40.10.10">
    <property type="entry name" value="Trypsin-like serine proteases"/>
    <property type="match status" value="2"/>
</dbReference>
<name>A0ABS5WW52_9RHOB</name>
<evidence type="ECO:0000313" key="3">
    <source>
        <dbReference type="Proteomes" id="UP000763802"/>
    </source>
</evidence>
<dbReference type="Gene3D" id="3.60.10.10">
    <property type="entry name" value="Endonuclease/exonuclease/phosphatase"/>
    <property type="match status" value="1"/>
</dbReference>
<dbReference type="InterPro" id="IPR009003">
    <property type="entry name" value="Peptidase_S1_PA"/>
</dbReference>
<gene>
    <name evidence="2" type="ORF">KL867_20080</name>
</gene>
<proteinExistence type="predicted"/>
<evidence type="ECO:0000313" key="2">
    <source>
        <dbReference type="EMBL" id="MBT3143364.1"/>
    </source>
</evidence>
<dbReference type="Pfam" id="PF03372">
    <property type="entry name" value="Exo_endo_phos"/>
    <property type="match status" value="1"/>
</dbReference>
<dbReference type="InterPro" id="IPR005135">
    <property type="entry name" value="Endo/exonuclease/phosphatase"/>
</dbReference>
<protein>
    <submittedName>
        <fullName evidence="2">Trypsin-like peptidase domain-containing protein</fullName>
    </submittedName>
</protein>
<dbReference type="SUPFAM" id="SSF56219">
    <property type="entry name" value="DNase I-like"/>
    <property type="match status" value="1"/>
</dbReference>
<organism evidence="2 3">
    <name type="scientific">Falsiruegeria litorea</name>
    <dbReference type="NCBI Taxonomy" id="1280831"/>
    <lineage>
        <taxon>Bacteria</taxon>
        <taxon>Pseudomonadati</taxon>
        <taxon>Pseudomonadota</taxon>
        <taxon>Alphaproteobacteria</taxon>
        <taxon>Rhodobacterales</taxon>
        <taxon>Roseobacteraceae</taxon>
        <taxon>Falsiruegeria</taxon>
    </lineage>
</organism>
<evidence type="ECO:0000259" key="1">
    <source>
        <dbReference type="Pfam" id="PF03372"/>
    </source>
</evidence>
<dbReference type="PANTHER" id="PTHR36234:SF5">
    <property type="entry name" value="LYSYL ENDOPEPTIDASE"/>
    <property type="match status" value="1"/>
</dbReference>
<dbReference type="SUPFAM" id="SSF50494">
    <property type="entry name" value="Trypsin-like serine proteases"/>
    <property type="match status" value="1"/>
</dbReference>
<sequence>MSNSSSNSAPQIDFKADWNNLDPFNDLGAVAKVDNPRRMLDQFSNGLRGGAEKTVGRKEMIDARLISLLAKHSRAVCRVSVPAGEVDFRGQMATGGWHGTGFLVAPNILLTNHHVLNDETVASKAVAEFDYRTSEADLLGGPPNSTPSAVHFKMTPERLFITSSFEDFDYTFVWIESAAAEQFGTIQMTRGSFLIRQTEPTFILHHPNGHPQKASVDDTELLSVNSSFLLYAADTEGGSSGAPVFNKHGQLAGLHHAWWPIQSLRAKFPNLTGRLNDGNITGHANEGIKLAAMAIDLERRIAMGDTKARDAATVLQAFDGSDTLTGMFGSLGRHSGEITAPAYEKVVTVYQGREQDIDVGAWNIEWLNRDYDNADRLHRVATVISDLNLDIWALSEVSVPAVDGLIKVLRDTFKQEFEAAYSEPGSSTGKQSTAIIWRPNVVECTREDWPEDLDALFRSHSEDDDLPFEAVHGKIFNRYPGLFRINLKSEEKDFGFYLVPLHLKARKEGSLRREMASKALSYAVDQMIQIHGKDSDWIILGDVNASLKSGDFDALEEGGFTALGAVDENNGAFTYLKAPYKSLIDNIFVSDSMSRVANADDFYIIETDRTVSRFVKETSDHRPIALRLSLADLPNTPARNGERLSADDAFHQMLARAGLSPNSPRETLPVPSYSCADPTSDWLVGRRNKTQFFQDNRARFIDEITQANAQMSNLVGARLQPLTLTDVAVVYMAEAGLKGGIVDPDFVHSNGEIGLFPLPSRTSFWVGPHAPAHNQPMPLDVNIRTYLSYLCALRNKVVKTVSNIPLYPGLFREDGIAGHPDREAKLLAGIVHGYFWSGNYASRKVPFGHILAGYADDKPLDQIIASTDYVHAGKPLMTNRQSNIDEALFVLV</sequence>
<feature type="domain" description="Endonuclease/exonuclease/phosphatase" evidence="1">
    <location>
        <begin position="361"/>
        <end position="621"/>
    </location>
</feature>
<accession>A0ABS5WW52</accession>
<reference evidence="2 3" key="1">
    <citation type="submission" date="2021-05" db="EMBL/GenBank/DDBJ databases">
        <title>Draft genomes of marine bacteria isolated from model chitin particles.</title>
        <authorList>
            <person name="Datta M.S."/>
            <person name="Schwartzman J.A."/>
            <person name="Cordero O."/>
        </authorList>
    </citation>
    <scope>NUCLEOTIDE SEQUENCE [LARGE SCALE GENOMIC DNA]</scope>
    <source>
        <strain evidence="2 3">4E07</strain>
    </source>
</reference>
<dbReference type="Proteomes" id="UP000763802">
    <property type="component" value="Unassembled WGS sequence"/>
</dbReference>